<evidence type="ECO:0000313" key="2">
    <source>
        <dbReference type="Proteomes" id="UP000034516"/>
    </source>
</evidence>
<name>A0A0G0Z447_9BACT</name>
<evidence type="ECO:0000313" key="1">
    <source>
        <dbReference type="EMBL" id="KKS43512.1"/>
    </source>
</evidence>
<gene>
    <name evidence="1" type="ORF">UV02_C0002G0013</name>
</gene>
<proteinExistence type="predicted"/>
<comment type="caution">
    <text evidence="1">The sequence shown here is derived from an EMBL/GenBank/DDBJ whole genome shotgun (WGS) entry which is preliminary data.</text>
</comment>
<organism evidence="1 2">
    <name type="scientific">Candidatus Kuenenbacteria bacterium GW2011_GWA2_42_15</name>
    <dbReference type="NCBI Taxonomy" id="1618677"/>
    <lineage>
        <taxon>Bacteria</taxon>
        <taxon>Candidatus Kueneniibacteriota</taxon>
    </lineage>
</organism>
<dbReference type="EMBL" id="LCCW01000002">
    <property type="protein sequence ID" value="KKS43512.1"/>
    <property type="molecule type" value="Genomic_DNA"/>
</dbReference>
<dbReference type="Proteomes" id="UP000034516">
    <property type="component" value="Unassembled WGS sequence"/>
</dbReference>
<reference evidence="1 2" key="1">
    <citation type="journal article" date="2015" name="Nature">
        <title>rRNA introns, odd ribosomes, and small enigmatic genomes across a large radiation of phyla.</title>
        <authorList>
            <person name="Brown C.T."/>
            <person name="Hug L.A."/>
            <person name="Thomas B.C."/>
            <person name="Sharon I."/>
            <person name="Castelle C.J."/>
            <person name="Singh A."/>
            <person name="Wilkins M.J."/>
            <person name="Williams K.H."/>
            <person name="Banfield J.F."/>
        </authorList>
    </citation>
    <scope>NUCLEOTIDE SEQUENCE [LARGE SCALE GENOMIC DNA]</scope>
</reference>
<accession>A0A0G0Z447</accession>
<protein>
    <submittedName>
        <fullName evidence="1">Uncharacterized protein</fullName>
    </submittedName>
</protein>
<dbReference type="AlphaFoldDB" id="A0A0G0Z447"/>
<sequence>MTREKWLNTLEKIKRQFEVETEYKEPVGENIPGEKWVVEFRTGAAGRIRMEWVEKPRLKDIKTIYSNRIGSSTKVKNIYDETEKTNYLNVFKWNDSSEDWEKMGSELINL</sequence>